<accession>A0A1Y2GHD5</accession>
<dbReference type="GeneID" id="33561212"/>
<dbReference type="AlphaFoldDB" id="A0A1Y2GHD5"/>
<reference evidence="1 3" key="1">
    <citation type="submission" date="2016-07" db="EMBL/GenBank/DDBJ databases">
        <title>Pervasive Adenine N6-methylation of Active Genes in Fungi.</title>
        <authorList>
            <consortium name="DOE Joint Genome Institute"/>
            <person name="Mondo S.J."/>
            <person name="Dannebaum R.O."/>
            <person name="Kuo R.C."/>
            <person name="Labutti K."/>
            <person name="Haridas S."/>
            <person name="Kuo A."/>
            <person name="Salamov A."/>
            <person name="Ahrendt S.R."/>
            <person name="Lipzen A."/>
            <person name="Sullivan W."/>
            <person name="Andreopoulos W.B."/>
            <person name="Clum A."/>
            <person name="Lindquist E."/>
            <person name="Daum C."/>
            <person name="Ramamoorthy G.K."/>
            <person name="Gryganskyi A."/>
            <person name="Culley D."/>
            <person name="Magnuson J.K."/>
            <person name="James T.Y."/>
            <person name="O'Malley M.A."/>
            <person name="Stajich J.E."/>
            <person name="Spatafora J.W."/>
            <person name="Visel A."/>
            <person name="Grigoriev I.V."/>
        </authorList>
    </citation>
    <scope>NUCLEOTIDE SEQUENCE [LARGE SCALE GENOMIC DNA]</scope>
    <source>
        <strain evidence="1 3">NRRL 3116</strain>
    </source>
</reference>
<dbReference type="RefSeq" id="XP_021879823.1">
    <property type="nucleotide sequence ID" value="XM_022019367.1"/>
</dbReference>
<proteinExistence type="predicted"/>
<dbReference type="EMBL" id="MCFF01000029">
    <property type="protein sequence ID" value="ORZ10968.1"/>
    <property type="molecule type" value="Genomic_DNA"/>
</dbReference>
<organism evidence="1 3">
    <name type="scientific">Lobosporangium transversale</name>
    <dbReference type="NCBI Taxonomy" id="64571"/>
    <lineage>
        <taxon>Eukaryota</taxon>
        <taxon>Fungi</taxon>
        <taxon>Fungi incertae sedis</taxon>
        <taxon>Mucoromycota</taxon>
        <taxon>Mortierellomycotina</taxon>
        <taxon>Mortierellomycetes</taxon>
        <taxon>Mortierellales</taxon>
        <taxon>Mortierellaceae</taxon>
        <taxon>Lobosporangium</taxon>
    </lineage>
</organism>
<dbReference type="Gene3D" id="1.20.1290.10">
    <property type="entry name" value="AhpD-like"/>
    <property type="match status" value="1"/>
</dbReference>
<name>A0A1Y2GHD5_9FUNG</name>
<evidence type="ECO:0000313" key="2">
    <source>
        <dbReference type="EMBL" id="ORZ11726.1"/>
    </source>
</evidence>
<dbReference type="InParanoid" id="A0A1Y2GHD5"/>
<dbReference type="InterPro" id="IPR029032">
    <property type="entry name" value="AhpD-like"/>
</dbReference>
<dbReference type="EMBL" id="MCFF01000027">
    <property type="protein sequence ID" value="ORZ11726.1"/>
    <property type="molecule type" value="Genomic_DNA"/>
</dbReference>
<gene>
    <name evidence="2" type="ORF">BCR41DRAFT_108565</name>
    <name evidence="1" type="ORF">BCR41DRAFT_114622</name>
</gene>
<dbReference type="OrthoDB" id="5537330at2759"/>
<evidence type="ECO:0000313" key="1">
    <source>
        <dbReference type="EMBL" id="ORZ10968.1"/>
    </source>
</evidence>
<sequence>MSSADNTSLLTEATALITSWRNALSLSPAELRPILIACTLAGANFPKLLIPLVQQALTDIAEGSLSISLTPVVSSSDILPNQVHFIRRLREALYKGSALCGGPYGINALGAVNFALDPDLVTAVNNHGPVRGPKNATTPEEYYRRGRDLFQAIYQHHTEPILRKLETAVKIWCKAFSLTHMEEC</sequence>
<protein>
    <submittedName>
        <fullName evidence="1">Uncharacterized protein</fullName>
    </submittedName>
</protein>
<evidence type="ECO:0000313" key="3">
    <source>
        <dbReference type="Proteomes" id="UP000193648"/>
    </source>
</evidence>
<keyword evidence="3" id="KW-1185">Reference proteome</keyword>
<comment type="caution">
    <text evidence="1">The sequence shown here is derived from an EMBL/GenBank/DDBJ whole genome shotgun (WGS) entry which is preliminary data.</text>
</comment>
<dbReference type="Proteomes" id="UP000193648">
    <property type="component" value="Unassembled WGS sequence"/>
</dbReference>